<organism evidence="1 2">
    <name type="scientific">Bauhinia variegata</name>
    <name type="common">Purple orchid tree</name>
    <name type="synonym">Phanera variegata</name>
    <dbReference type="NCBI Taxonomy" id="167791"/>
    <lineage>
        <taxon>Eukaryota</taxon>
        <taxon>Viridiplantae</taxon>
        <taxon>Streptophyta</taxon>
        <taxon>Embryophyta</taxon>
        <taxon>Tracheophyta</taxon>
        <taxon>Spermatophyta</taxon>
        <taxon>Magnoliopsida</taxon>
        <taxon>eudicotyledons</taxon>
        <taxon>Gunneridae</taxon>
        <taxon>Pentapetalae</taxon>
        <taxon>rosids</taxon>
        <taxon>fabids</taxon>
        <taxon>Fabales</taxon>
        <taxon>Fabaceae</taxon>
        <taxon>Cercidoideae</taxon>
        <taxon>Cercideae</taxon>
        <taxon>Bauhiniinae</taxon>
        <taxon>Bauhinia</taxon>
    </lineage>
</organism>
<accession>A0ACB9KGJ3</accession>
<evidence type="ECO:0000313" key="2">
    <source>
        <dbReference type="Proteomes" id="UP000828941"/>
    </source>
</evidence>
<sequence>MRRIVEFLMRDASLPPLPVDLHCEFLRPIMESWDNSAEDSASSSRMSSSKSYSLSSFDKALAANHITRLTF</sequence>
<reference evidence="1 2" key="1">
    <citation type="journal article" date="2022" name="DNA Res.">
        <title>Chromosomal-level genome assembly of the orchid tree Bauhinia variegata (Leguminosae; Cercidoideae) supports the allotetraploid origin hypothesis of Bauhinia.</title>
        <authorList>
            <person name="Zhong Y."/>
            <person name="Chen Y."/>
            <person name="Zheng D."/>
            <person name="Pang J."/>
            <person name="Liu Y."/>
            <person name="Luo S."/>
            <person name="Meng S."/>
            <person name="Qian L."/>
            <person name="Wei D."/>
            <person name="Dai S."/>
            <person name="Zhou R."/>
        </authorList>
    </citation>
    <scope>NUCLEOTIDE SEQUENCE [LARGE SCALE GENOMIC DNA]</scope>
    <source>
        <strain evidence="1">BV-YZ2020</strain>
    </source>
</reference>
<gene>
    <name evidence="1" type="ORF">L6164_036286</name>
</gene>
<comment type="caution">
    <text evidence="1">The sequence shown here is derived from an EMBL/GenBank/DDBJ whole genome shotgun (WGS) entry which is preliminary data.</text>
</comment>
<keyword evidence="2" id="KW-1185">Reference proteome</keyword>
<protein>
    <submittedName>
        <fullName evidence="1">Uncharacterized protein</fullName>
    </submittedName>
</protein>
<name>A0ACB9KGJ3_BAUVA</name>
<proteinExistence type="predicted"/>
<dbReference type="EMBL" id="CM039439">
    <property type="protein sequence ID" value="KAI4296318.1"/>
    <property type="molecule type" value="Genomic_DNA"/>
</dbReference>
<dbReference type="Proteomes" id="UP000828941">
    <property type="component" value="Chromosome 14"/>
</dbReference>
<evidence type="ECO:0000313" key="1">
    <source>
        <dbReference type="EMBL" id="KAI4296318.1"/>
    </source>
</evidence>